<evidence type="ECO:0000313" key="4">
    <source>
        <dbReference type="Proteomes" id="UP000016960"/>
    </source>
</evidence>
<keyword evidence="3" id="KW-0378">Hydrolase</keyword>
<dbReference type="GO" id="GO:0080120">
    <property type="term" value="P:CAAX-box protein maturation"/>
    <property type="evidence" value="ECO:0007669"/>
    <property type="project" value="UniProtKB-ARBA"/>
</dbReference>
<gene>
    <name evidence="3" type="ORF">KR51_00035190</name>
</gene>
<dbReference type="GO" id="GO:0006508">
    <property type="term" value="P:proteolysis"/>
    <property type="evidence" value="ECO:0007669"/>
    <property type="project" value="UniProtKB-KW"/>
</dbReference>
<accession>U5DEI9</accession>
<keyword evidence="1" id="KW-1133">Transmembrane helix</keyword>
<protein>
    <submittedName>
        <fullName evidence="3">CAAX amino terminal protease family</fullName>
    </submittedName>
</protein>
<keyword evidence="1" id="KW-0812">Transmembrane</keyword>
<keyword evidence="1" id="KW-0472">Membrane</keyword>
<evidence type="ECO:0000259" key="2">
    <source>
        <dbReference type="Pfam" id="PF02517"/>
    </source>
</evidence>
<proteinExistence type="predicted"/>
<dbReference type="Proteomes" id="UP000016960">
    <property type="component" value="Unassembled WGS sequence"/>
</dbReference>
<reference evidence="3 4" key="1">
    <citation type="submission" date="2013-05" db="EMBL/GenBank/DDBJ databases">
        <title>Draft genome sequence of Rubidibacter lacunae KORDI 51-2.</title>
        <authorList>
            <person name="Choi D.H."/>
            <person name="Noh J.H."/>
            <person name="Kwon K.-K."/>
            <person name="Lee J.-H."/>
            <person name="Ryu J.-Y."/>
        </authorList>
    </citation>
    <scope>NUCLEOTIDE SEQUENCE [LARGE SCALE GENOMIC DNA]</scope>
    <source>
        <strain evidence="3 4">KORDI 51-2</strain>
    </source>
</reference>
<feature type="transmembrane region" description="Helical" evidence="1">
    <location>
        <begin position="111"/>
        <end position="138"/>
    </location>
</feature>
<feature type="transmembrane region" description="Helical" evidence="1">
    <location>
        <begin position="170"/>
        <end position="187"/>
    </location>
</feature>
<dbReference type="STRING" id="582515.KR51_00035190"/>
<evidence type="ECO:0000256" key="1">
    <source>
        <dbReference type="SAM" id="Phobius"/>
    </source>
</evidence>
<dbReference type="InParanoid" id="U5DEI9"/>
<organism evidence="3 4">
    <name type="scientific">Rubidibacter lacunae KORDI 51-2</name>
    <dbReference type="NCBI Taxonomy" id="582515"/>
    <lineage>
        <taxon>Bacteria</taxon>
        <taxon>Bacillati</taxon>
        <taxon>Cyanobacteriota</taxon>
        <taxon>Cyanophyceae</taxon>
        <taxon>Oscillatoriophycideae</taxon>
        <taxon>Chroococcales</taxon>
        <taxon>Aphanothecaceae</taxon>
        <taxon>Rubidibacter</taxon>
    </lineage>
</organism>
<keyword evidence="4" id="KW-1185">Reference proteome</keyword>
<dbReference type="InterPro" id="IPR003675">
    <property type="entry name" value="Rce1/LyrA-like_dom"/>
</dbReference>
<keyword evidence="3" id="KW-0645">Protease</keyword>
<feature type="domain" description="CAAX prenyl protease 2/Lysostaphin resistance protein A-like" evidence="2">
    <location>
        <begin position="94"/>
        <end position="178"/>
    </location>
</feature>
<name>U5DEI9_9CHRO</name>
<dbReference type="AlphaFoldDB" id="U5DEI9"/>
<sequence length="192" mass="20415">MTGPNVPNDLPKPTRAQILIFMGITAIVLLAVAKFWQALGRVPLLPVIINPQGIGLGLGAAAAITLASGMAYRIWPAYQRSASEYLELYVQPLAWPDLLWLGLLPGMSEELLFRGVMIPAFGSGIWAIAVSSLVFGILHVSGWPYLAWATAIGIVLGVLAVATGNLLVPIVAHIAANIASGCIWKLGHRMET</sequence>
<dbReference type="PANTHER" id="PTHR43592">
    <property type="entry name" value="CAAX AMINO TERMINAL PROTEASE"/>
    <property type="match status" value="1"/>
</dbReference>
<dbReference type="PANTHER" id="PTHR43592:SF7">
    <property type="entry name" value="CAAX AMINO TERMINAL PROTEASE FAMILY PROTEIN"/>
    <property type="match status" value="1"/>
</dbReference>
<feature type="transmembrane region" description="Helical" evidence="1">
    <location>
        <begin position="145"/>
        <end position="164"/>
    </location>
</feature>
<dbReference type="RefSeq" id="WP_022609139.1">
    <property type="nucleotide sequence ID" value="NZ_ASSJ01000082.1"/>
</dbReference>
<dbReference type="PATRIC" id="fig|582515.4.peg.3954"/>
<feature type="transmembrane region" description="Helical" evidence="1">
    <location>
        <begin position="16"/>
        <end position="33"/>
    </location>
</feature>
<feature type="transmembrane region" description="Helical" evidence="1">
    <location>
        <begin position="54"/>
        <end position="75"/>
    </location>
</feature>
<evidence type="ECO:0000313" key="3">
    <source>
        <dbReference type="EMBL" id="ERN40031.1"/>
    </source>
</evidence>
<comment type="caution">
    <text evidence="3">The sequence shown here is derived from an EMBL/GenBank/DDBJ whole genome shotgun (WGS) entry which is preliminary data.</text>
</comment>
<dbReference type="Pfam" id="PF02517">
    <property type="entry name" value="Rce1-like"/>
    <property type="match status" value="1"/>
</dbReference>
<dbReference type="EMBL" id="ASSJ01000082">
    <property type="protein sequence ID" value="ERN40031.1"/>
    <property type="molecule type" value="Genomic_DNA"/>
</dbReference>
<dbReference type="eggNOG" id="COG1266">
    <property type="taxonomic scope" value="Bacteria"/>
</dbReference>
<dbReference type="GO" id="GO:0004175">
    <property type="term" value="F:endopeptidase activity"/>
    <property type="evidence" value="ECO:0007669"/>
    <property type="project" value="UniProtKB-ARBA"/>
</dbReference>